<dbReference type="SUPFAM" id="SSF55729">
    <property type="entry name" value="Acyl-CoA N-acyltransferases (Nat)"/>
    <property type="match status" value="1"/>
</dbReference>
<evidence type="ECO:0000313" key="3">
    <source>
        <dbReference type="Proteomes" id="UP000249091"/>
    </source>
</evidence>
<dbReference type="Gene3D" id="3.40.630.30">
    <property type="match status" value="1"/>
</dbReference>
<dbReference type="Proteomes" id="UP000249091">
    <property type="component" value="Chromosome 1"/>
</dbReference>
<dbReference type="EMBL" id="LS483468">
    <property type="protein sequence ID" value="SQI35979.1"/>
    <property type="molecule type" value="Genomic_DNA"/>
</dbReference>
<dbReference type="Pfam" id="PF13480">
    <property type="entry name" value="Acetyltransf_6"/>
    <property type="match status" value="1"/>
</dbReference>
<dbReference type="RefSeq" id="WP_231922884.1">
    <property type="nucleotide sequence ID" value="NZ_JAFBBL010000001.1"/>
</dbReference>
<protein>
    <submittedName>
        <fullName evidence="2">Protein involved in cellulose biosynthesis (CelD)</fullName>
    </submittedName>
</protein>
<keyword evidence="3" id="KW-1185">Reference proteome</keyword>
<accession>A0A2X4UBH8</accession>
<evidence type="ECO:0000259" key="1">
    <source>
        <dbReference type="Pfam" id="PF13480"/>
    </source>
</evidence>
<dbReference type="InterPro" id="IPR038740">
    <property type="entry name" value="BioF2-like_GNAT_dom"/>
</dbReference>
<name>A0A2X4UBH8_9NOCA</name>
<dbReference type="AlphaFoldDB" id="A0A2X4UBH8"/>
<sequence length="360" mass="39470">MSFEIVDGHAADALVPEWSDLVRRVGARVAARPSYALNWHRALGRGRLAVCAVRRSGRLVAVAPLHLRNRLGVQTLRFPGHGLGTLGTFAATDSNALGELVDGIATSGMSLQLAHVDVADPLVAALRRSPLWDVDLEVDEQGLTIELGTGDGAATLRGSRTLKTLRRLERGLANAGTPAEVEVIRDPEHFERRWHDIVAVAAAADEHTGRDNFCGPPFASFTKPLLEAEARAGNLLVVGLVVGTRWCAHEIMFHTGGVAEMWMARFHPDVRRHQPGQLLHRWLTDHHTELGIDRFDFMVGTSEFKSHWANGGYRVGTVVATPTRRRGARGMIELAERGSDWVRPARRLVRDVLRPAGRVG</sequence>
<dbReference type="KEGG" id="rcr:NCTC10994_03206"/>
<feature type="domain" description="BioF2-like acetyltransferase" evidence="1">
    <location>
        <begin position="160"/>
        <end position="306"/>
    </location>
</feature>
<organism evidence="2 3">
    <name type="scientific">Rhodococcus coprophilus</name>
    <dbReference type="NCBI Taxonomy" id="38310"/>
    <lineage>
        <taxon>Bacteria</taxon>
        <taxon>Bacillati</taxon>
        <taxon>Actinomycetota</taxon>
        <taxon>Actinomycetes</taxon>
        <taxon>Mycobacteriales</taxon>
        <taxon>Nocardiaceae</taxon>
        <taxon>Rhodococcus</taxon>
    </lineage>
</organism>
<evidence type="ECO:0000313" key="2">
    <source>
        <dbReference type="EMBL" id="SQI35979.1"/>
    </source>
</evidence>
<gene>
    <name evidence="2" type="ORF">NCTC10994_03206</name>
</gene>
<proteinExistence type="predicted"/>
<reference evidence="2 3" key="1">
    <citation type="submission" date="2018-06" db="EMBL/GenBank/DDBJ databases">
        <authorList>
            <consortium name="Pathogen Informatics"/>
            <person name="Doyle S."/>
        </authorList>
    </citation>
    <scope>NUCLEOTIDE SEQUENCE [LARGE SCALE GENOMIC DNA]</scope>
    <source>
        <strain evidence="2 3">NCTC10994</strain>
    </source>
</reference>
<dbReference type="InterPro" id="IPR016181">
    <property type="entry name" value="Acyl_CoA_acyltransferase"/>
</dbReference>
<dbReference type="STRING" id="1219011.GCA_001895045_03526"/>